<dbReference type="Pfam" id="PF01895">
    <property type="entry name" value="PhoU"/>
    <property type="match status" value="2"/>
</dbReference>
<proteinExistence type="inferred from homology"/>
<evidence type="ECO:0000256" key="5">
    <source>
        <dbReference type="ARBA" id="ARBA00022490"/>
    </source>
</evidence>
<dbReference type="InterPro" id="IPR028366">
    <property type="entry name" value="PhoU"/>
</dbReference>
<keyword evidence="5 7" id="KW-0963">Cytoplasm</keyword>
<dbReference type="InterPro" id="IPR026022">
    <property type="entry name" value="PhoU_dom"/>
</dbReference>
<dbReference type="GO" id="GO:0006817">
    <property type="term" value="P:phosphate ion transport"/>
    <property type="evidence" value="ECO:0007669"/>
    <property type="project" value="UniProtKB-KW"/>
</dbReference>
<dbReference type="NCBIfam" id="TIGR02135">
    <property type="entry name" value="phoU_full"/>
    <property type="match status" value="1"/>
</dbReference>
<dbReference type="PIRSF" id="PIRSF003107">
    <property type="entry name" value="PhoU"/>
    <property type="match status" value="1"/>
</dbReference>
<dbReference type="GO" id="GO:0045936">
    <property type="term" value="P:negative regulation of phosphate metabolic process"/>
    <property type="evidence" value="ECO:0007669"/>
    <property type="project" value="InterPro"/>
</dbReference>
<evidence type="ECO:0000256" key="6">
    <source>
        <dbReference type="ARBA" id="ARBA00022592"/>
    </source>
</evidence>
<dbReference type="STRING" id="1157490.EL26_06205"/>
<feature type="domain" description="PhoU" evidence="8">
    <location>
        <begin position="123"/>
        <end position="206"/>
    </location>
</feature>
<dbReference type="Proteomes" id="UP000027931">
    <property type="component" value="Unassembled WGS sequence"/>
</dbReference>
<dbReference type="GO" id="GO:0030643">
    <property type="term" value="P:intracellular phosphate ion homeostasis"/>
    <property type="evidence" value="ECO:0007669"/>
    <property type="project" value="InterPro"/>
</dbReference>
<evidence type="ECO:0000313" key="9">
    <source>
        <dbReference type="EMBL" id="KEO84054.1"/>
    </source>
</evidence>
<sequence>MDARKGFHYALEELQQSILKMGVLVEEAIYHAVKSLANQDLKIAEHVIQNDRQINERMIEIESLCLKLLALQQPMASDLRVIGTAMKIVTDLERIGDHAVDIAKTTRRLQGEALVKPLVDTPKMAGMIKEMLHEALNSYVKRDVQLALSLAEKDDQVDALYKQIFNELQELMERDSSNVKQAILLLMVCQNLERIGDHATNIGEWVIYMVSGDRTDLNI</sequence>
<dbReference type="PANTHER" id="PTHR42930">
    <property type="entry name" value="PHOSPHATE-SPECIFIC TRANSPORT SYSTEM ACCESSORY PROTEIN PHOU"/>
    <property type="match status" value="1"/>
</dbReference>
<dbReference type="InterPro" id="IPR038078">
    <property type="entry name" value="PhoU-like_sf"/>
</dbReference>
<dbReference type="AlphaFoldDB" id="A0A074LSF9"/>
<evidence type="ECO:0000256" key="4">
    <source>
        <dbReference type="ARBA" id="ARBA00022448"/>
    </source>
</evidence>
<dbReference type="EMBL" id="JMIR01000006">
    <property type="protein sequence ID" value="KEO84054.1"/>
    <property type="molecule type" value="Genomic_DNA"/>
</dbReference>
<keyword evidence="10" id="KW-1185">Reference proteome</keyword>
<protein>
    <recommendedName>
        <fullName evidence="7">Phosphate-specific transport system accessory protein PhoU</fullName>
    </recommendedName>
</protein>
<comment type="subunit">
    <text evidence="3 7">Homodimer.</text>
</comment>
<dbReference type="OrthoDB" id="9814256at2"/>
<feature type="domain" description="PhoU" evidence="8">
    <location>
        <begin position="18"/>
        <end position="105"/>
    </location>
</feature>
<keyword evidence="6 7" id="KW-0592">Phosphate transport</keyword>
<name>A0A074LSF9_9BACL</name>
<evidence type="ECO:0000256" key="7">
    <source>
        <dbReference type="PIRNR" id="PIRNR003107"/>
    </source>
</evidence>
<dbReference type="SUPFAM" id="SSF109755">
    <property type="entry name" value="PhoU-like"/>
    <property type="match status" value="1"/>
</dbReference>
<dbReference type="eggNOG" id="COG0704">
    <property type="taxonomic scope" value="Bacteria"/>
</dbReference>
<evidence type="ECO:0000256" key="2">
    <source>
        <dbReference type="ARBA" id="ARBA00008107"/>
    </source>
</evidence>
<dbReference type="PANTHER" id="PTHR42930:SF3">
    <property type="entry name" value="PHOSPHATE-SPECIFIC TRANSPORT SYSTEM ACCESSORY PROTEIN PHOU"/>
    <property type="match status" value="1"/>
</dbReference>
<comment type="similarity">
    <text evidence="2 7">Belongs to the PhoU family.</text>
</comment>
<dbReference type="FunFam" id="1.20.58.220:FF:000004">
    <property type="entry name" value="Phosphate-specific transport system accessory protein PhoU"/>
    <property type="match status" value="1"/>
</dbReference>
<evidence type="ECO:0000256" key="1">
    <source>
        <dbReference type="ARBA" id="ARBA00004496"/>
    </source>
</evidence>
<evidence type="ECO:0000256" key="3">
    <source>
        <dbReference type="ARBA" id="ARBA00011738"/>
    </source>
</evidence>
<organism evidence="9 10">
    <name type="scientific">Tumebacillus flagellatus</name>
    <dbReference type="NCBI Taxonomy" id="1157490"/>
    <lineage>
        <taxon>Bacteria</taxon>
        <taxon>Bacillati</taxon>
        <taxon>Bacillota</taxon>
        <taxon>Bacilli</taxon>
        <taxon>Bacillales</taxon>
        <taxon>Alicyclobacillaceae</taxon>
        <taxon>Tumebacillus</taxon>
    </lineage>
</organism>
<evidence type="ECO:0000259" key="8">
    <source>
        <dbReference type="Pfam" id="PF01895"/>
    </source>
</evidence>
<comment type="function">
    <text evidence="7">Plays a role in the regulation of phosphate uptake.</text>
</comment>
<dbReference type="RefSeq" id="WP_038085613.1">
    <property type="nucleotide sequence ID" value="NZ_JMIR01000006.1"/>
</dbReference>
<gene>
    <name evidence="9" type="ORF">EL26_06205</name>
</gene>
<dbReference type="Gene3D" id="1.20.58.220">
    <property type="entry name" value="Phosphate transport system protein phou homolog 2, domain 2"/>
    <property type="match status" value="1"/>
</dbReference>
<comment type="caution">
    <text evidence="9">The sequence shown here is derived from an EMBL/GenBank/DDBJ whole genome shotgun (WGS) entry which is preliminary data.</text>
</comment>
<keyword evidence="4 7" id="KW-0813">Transport</keyword>
<evidence type="ECO:0000313" key="10">
    <source>
        <dbReference type="Proteomes" id="UP000027931"/>
    </source>
</evidence>
<comment type="subcellular location">
    <subcellularLocation>
        <location evidence="1 7">Cytoplasm</location>
    </subcellularLocation>
</comment>
<reference evidence="9 10" key="1">
    <citation type="journal article" date="2013" name="Int. J. Syst. Evol. Microbiol.">
        <title>Tumebacillus flagellatus sp. nov., an alpha-amylase/pullulanase-producing bacterium isolated from cassava wastewater.</title>
        <authorList>
            <person name="Wang Q."/>
            <person name="Xie N."/>
            <person name="Qin Y."/>
            <person name="Shen N."/>
            <person name="Zhu J."/>
            <person name="Mi H."/>
            <person name="Huang R."/>
        </authorList>
    </citation>
    <scope>NUCLEOTIDE SEQUENCE [LARGE SCALE GENOMIC DNA]</scope>
    <source>
        <strain evidence="9 10">GST4</strain>
    </source>
</reference>
<accession>A0A074LSF9</accession>
<dbReference type="GO" id="GO:0005737">
    <property type="term" value="C:cytoplasm"/>
    <property type="evidence" value="ECO:0007669"/>
    <property type="project" value="UniProtKB-SubCell"/>
</dbReference>